<dbReference type="AlphaFoldDB" id="A0A8C4R5M8"/>
<dbReference type="PANTHER" id="PTHR45623:SF14">
    <property type="entry name" value="CHROMODOMAIN-HELICASE-DNA-BINDING PROTEIN 1"/>
    <property type="match status" value="1"/>
</dbReference>
<keyword evidence="3" id="KW-0067">ATP-binding</keyword>
<dbReference type="GO" id="GO:0042393">
    <property type="term" value="F:histone binding"/>
    <property type="evidence" value="ECO:0007669"/>
    <property type="project" value="TreeGrafter"/>
</dbReference>
<keyword evidence="6" id="KW-0539">Nucleus</keyword>
<dbReference type="FunFam" id="2.40.50.40:FF:000014">
    <property type="entry name" value="Chromodomain-helicase-DNA-binding protein 2 isoform 1"/>
    <property type="match status" value="1"/>
</dbReference>
<dbReference type="Ensembl" id="ENSEBUT00000025115.1">
    <property type="protein sequence ID" value="ENSEBUP00000024539.1"/>
    <property type="gene ID" value="ENSEBUG00000015140.1"/>
</dbReference>
<dbReference type="InterPro" id="IPR016197">
    <property type="entry name" value="Chromo-like_dom_sf"/>
</dbReference>
<evidence type="ECO:0000313" key="9">
    <source>
        <dbReference type="Proteomes" id="UP000694388"/>
    </source>
</evidence>
<sequence length="227" mass="25937">MLQILKSVKHGSVRCMSYTCTIGHLWCAAVGATTTIYTVEADGDPNHDFVSGTDGEAGEKQYLIKWKGWSHIHNTWETEETLRQQNVRGMKKLENFLKKEEEIRQWLIPATPEDVEYYNCQQEMSMELYKHYQVVERVIAMKTSKSAPSHSDFPSHSTLKSSSGHPDYLVKWQGLPYSECSWEDGALISIKSQCHIDAFHARNRSRTIPSRDCKVRRCSKCGTYPGG</sequence>
<organism evidence="8 9">
    <name type="scientific">Eptatretus burgeri</name>
    <name type="common">Inshore hagfish</name>
    <dbReference type="NCBI Taxonomy" id="7764"/>
    <lineage>
        <taxon>Eukaryota</taxon>
        <taxon>Metazoa</taxon>
        <taxon>Chordata</taxon>
        <taxon>Craniata</taxon>
        <taxon>Vertebrata</taxon>
        <taxon>Cyclostomata</taxon>
        <taxon>Myxini</taxon>
        <taxon>Myxiniformes</taxon>
        <taxon>Myxinidae</taxon>
        <taxon>Eptatretinae</taxon>
        <taxon>Eptatretus</taxon>
    </lineage>
</organism>
<comment type="subcellular location">
    <subcellularLocation>
        <location evidence="1">Nucleus</location>
    </subcellularLocation>
</comment>
<proteinExistence type="predicted"/>
<dbReference type="CDD" id="cd18666">
    <property type="entry name" value="CD1_tandem_CHD1-2_like"/>
    <property type="match status" value="1"/>
</dbReference>
<keyword evidence="2" id="KW-0547">Nucleotide-binding</keyword>
<keyword evidence="4" id="KW-0805">Transcription regulation</keyword>
<evidence type="ECO:0000256" key="6">
    <source>
        <dbReference type="ARBA" id="ARBA00023242"/>
    </source>
</evidence>
<reference evidence="8" key="2">
    <citation type="submission" date="2025-09" db="UniProtKB">
        <authorList>
            <consortium name="Ensembl"/>
        </authorList>
    </citation>
    <scope>IDENTIFICATION</scope>
</reference>
<dbReference type="SUPFAM" id="SSF54160">
    <property type="entry name" value="Chromo domain-like"/>
    <property type="match status" value="2"/>
</dbReference>
<evidence type="ECO:0000256" key="2">
    <source>
        <dbReference type="ARBA" id="ARBA00022741"/>
    </source>
</evidence>
<dbReference type="Pfam" id="PF00385">
    <property type="entry name" value="Chromo"/>
    <property type="match status" value="2"/>
</dbReference>
<dbReference type="GO" id="GO:0003682">
    <property type="term" value="F:chromatin binding"/>
    <property type="evidence" value="ECO:0007669"/>
    <property type="project" value="TreeGrafter"/>
</dbReference>
<dbReference type="Gene3D" id="2.40.50.40">
    <property type="match status" value="2"/>
</dbReference>
<evidence type="ECO:0000259" key="7">
    <source>
        <dbReference type="PROSITE" id="PS50013"/>
    </source>
</evidence>
<dbReference type="PROSITE" id="PS00598">
    <property type="entry name" value="CHROMO_1"/>
    <property type="match status" value="2"/>
</dbReference>
<dbReference type="InterPro" id="IPR023780">
    <property type="entry name" value="Chromo_domain"/>
</dbReference>
<evidence type="ECO:0000256" key="3">
    <source>
        <dbReference type="ARBA" id="ARBA00022840"/>
    </source>
</evidence>
<keyword evidence="5" id="KW-0804">Transcription</keyword>
<reference evidence="8" key="1">
    <citation type="submission" date="2025-08" db="UniProtKB">
        <authorList>
            <consortium name="Ensembl"/>
        </authorList>
    </citation>
    <scope>IDENTIFICATION</scope>
</reference>
<accession>A0A8C4R5M8</accession>
<feature type="domain" description="Chromo" evidence="7">
    <location>
        <begin position="37"/>
        <end position="100"/>
    </location>
</feature>
<dbReference type="PANTHER" id="PTHR45623">
    <property type="entry name" value="CHROMODOMAIN-HELICASE-DNA-BINDING PROTEIN 3-RELATED-RELATED"/>
    <property type="match status" value="1"/>
</dbReference>
<dbReference type="GO" id="GO:0016887">
    <property type="term" value="F:ATP hydrolysis activity"/>
    <property type="evidence" value="ECO:0007669"/>
    <property type="project" value="TreeGrafter"/>
</dbReference>
<dbReference type="SMART" id="SM00298">
    <property type="entry name" value="CHROMO"/>
    <property type="match status" value="2"/>
</dbReference>
<evidence type="ECO:0000256" key="1">
    <source>
        <dbReference type="ARBA" id="ARBA00004123"/>
    </source>
</evidence>
<dbReference type="GO" id="GO:0140658">
    <property type="term" value="F:ATP-dependent chromatin remodeler activity"/>
    <property type="evidence" value="ECO:0007669"/>
    <property type="project" value="TreeGrafter"/>
</dbReference>
<name>A0A8C4R5M8_EPTBU</name>
<dbReference type="PROSITE" id="PS50013">
    <property type="entry name" value="CHROMO_2"/>
    <property type="match status" value="2"/>
</dbReference>
<dbReference type="GO" id="GO:0034728">
    <property type="term" value="P:nucleosome organization"/>
    <property type="evidence" value="ECO:0007669"/>
    <property type="project" value="TreeGrafter"/>
</dbReference>
<dbReference type="GeneTree" id="ENSGT00940000156579"/>
<dbReference type="GO" id="GO:0005634">
    <property type="term" value="C:nucleus"/>
    <property type="evidence" value="ECO:0007669"/>
    <property type="project" value="UniProtKB-SubCell"/>
</dbReference>
<dbReference type="Proteomes" id="UP000694388">
    <property type="component" value="Unplaced"/>
</dbReference>
<keyword evidence="9" id="KW-1185">Reference proteome</keyword>
<dbReference type="GO" id="GO:0003677">
    <property type="term" value="F:DNA binding"/>
    <property type="evidence" value="ECO:0007669"/>
    <property type="project" value="TreeGrafter"/>
</dbReference>
<dbReference type="InterPro" id="IPR000953">
    <property type="entry name" value="Chromo/chromo_shadow_dom"/>
</dbReference>
<dbReference type="GO" id="GO:0005524">
    <property type="term" value="F:ATP binding"/>
    <property type="evidence" value="ECO:0007669"/>
    <property type="project" value="UniProtKB-KW"/>
</dbReference>
<evidence type="ECO:0000313" key="8">
    <source>
        <dbReference type="Ensembl" id="ENSEBUP00000024539.1"/>
    </source>
</evidence>
<dbReference type="GO" id="GO:0000785">
    <property type="term" value="C:chromatin"/>
    <property type="evidence" value="ECO:0007669"/>
    <property type="project" value="TreeGrafter"/>
</dbReference>
<protein>
    <recommendedName>
        <fullName evidence="7">Chromo domain-containing protein</fullName>
    </recommendedName>
</protein>
<evidence type="ECO:0000256" key="5">
    <source>
        <dbReference type="ARBA" id="ARBA00023163"/>
    </source>
</evidence>
<evidence type="ECO:0000256" key="4">
    <source>
        <dbReference type="ARBA" id="ARBA00023015"/>
    </source>
</evidence>
<feature type="domain" description="Chromo" evidence="7">
    <location>
        <begin position="133"/>
        <end position="211"/>
    </location>
</feature>
<dbReference type="InterPro" id="IPR023779">
    <property type="entry name" value="Chromodomain_CS"/>
</dbReference>